<sequence>MWKRMLEQLWEGHPRKMAGLGIGAVLGIIYLFFGFWHMLIFALIVYTGYYIGKRLDRGEPAFPVEDIWRQLMDKWRLFR</sequence>
<feature type="transmembrane region" description="Helical" evidence="1">
    <location>
        <begin position="20"/>
        <end position="47"/>
    </location>
</feature>
<dbReference type="Proteomes" id="UP000693672">
    <property type="component" value="Unassembled WGS sequence"/>
</dbReference>
<evidence type="ECO:0000256" key="1">
    <source>
        <dbReference type="SAM" id="Phobius"/>
    </source>
</evidence>
<comment type="caution">
    <text evidence="2">The sequence shown here is derived from an EMBL/GenBank/DDBJ whole genome shotgun (WGS) entry which is preliminary data.</text>
</comment>
<dbReference type="InterPro" id="IPR018730">
    <property type="entry name" value="DUF2273"/>
</dbReference>
<reference evidence="2" key="1">
    <citation type="submission" date="2021-06" db="EMBL/GenBank/DDBJ databases">
        <authorList>
            <person name="Criscuolo A."/>
        </authorList>
    </citation>
    <scope>NUCLEOTIDE SEQUENCE</scope>
    <source>
        <strain evidence="2">CIP111600</strain>
    </source>
</reference>
<protein>
    <recommendedName>
        <fullName evidence="4">DUF2273 domain-containing protein</fullName>
    </recommendedName>
</protein>
<name>A0A916JXG4_9BACL</name>
<organism evidence="2 3">
    <name type="scientific">Paenibacillus solanacearum</name>
    <dbReference type="NCBI Taxonomy" id="2048548"/>
    <lineage>
        <taxon>Bacteria</taxon>
        <taxon>Bacillati</taxon>
        <taxon>Bacillota</taxon>
        <taxon>Bacilli</taxon>
        <taxon>Bacillales</taxon>
        <taxon>Paenibacillaceae</taxon>
        <taxon>Paenibacillus</taxon>
    </lineage>
</organism>
<keyword evidence="3" id="KW-1185">Reference proteome</keyword>
<keyword evidence="1" id="KW-0812">Transmembrane</keyword>
<proteinExistence type="predicted"/>
<dbReference type="Pfam" id="PF10031">
    <property type="entry name" value="DUF2273"/>
    <property type="match status" value="1"/>
</dbReference>
<evidence type="ECO:0008006" key="4">
    <source>
        <dbReference type="Google" id="ProtNLM"/>
    </source>
</evidence>
<dbReference type="AlphaFoldDB" id="A0A916JXG4"/>
<dbReference type="EMBL" id="CAJVAS010000004">
    <property type="protein sequence ID" value="CAG7612393.1"/>
    <property type="molecule type" value="Genomic_DNA"/>
</dbReference>
<accession>A0A916JXG4</accession>
<keyword evidence="1" id="KW-0472">Membrane</keyword>
<gene>
    <name evidence="2" type="ORF">PAESOLCIP111_01526</name>
</gene>
<keyword evidence="1" id="KW-1133">Transmembrane helix</keyword>
<evidence type="ECO:0000313" key="2">
    <source>
        <dbReference type="EMBL" id="CAG7612393.1"/>
    </source>
</evidence>
<evidence type="ECO:0000313" key="3">
    <source>
        <dbReference type="Proteomes" id="UP000693672"/>
    </source>
</evidence>
<dbReference type="RefSeq" id="WP_218091317.1">
    <property type="nucleotide sequence ID" value="NZ_CAJVAS010000004.1"/>
</dbReference>